<protein>
    <submittedName>
        <fullName evidence="1">Uncharacterized protein</fullName>
    </submittedName>
</protein>
<dbReference type="Proteomes" id="UP001213681">
    <property type="component" value="Unassembled WGS sequence"/>
</dbReference>
<name>A0AAD6G324_9EURO</name>
<evidence type="ECO:0000313" key="1">
    <source>
        <dbReference type="EMBL" id="KAJ5453986.1"/>
    </source>
</evidence>
<proteinExistence type="predicted"/>
<dbReference type="RefSeq" id="XP_056766942.1">
    <property type="nucleotide sequence ID" value="XM_056908324.1"/>
</dbReference>
<gene>
    <name evidence="1" type="ORF">N7458_004942</name>
</gene>
<evidence type="ECO:0000313" key="2">
    <source>
        <dbReference type="Proteomes" id="UP001213681"/>
    </source>
</evidence>
<comment type="caution">
    <text evidence="1">The sequence shown here is derived from an EMBL/GenBank/DDBJ whole genome shotgun (WGS) entry which is preliminary data.</text>
</comment>
<accession>A0AAD6G324</accession>
<reference evidence="1" key="1">
    <citation type="submission" date="2022-12" db="EMBL/GenBank/DDBJ databases">
        <authorList>
            <person name="Petersen C."/>
        </authorList>
    </citation>
    <scope>NUCLEOTIDE SEQUENCE</scope>
    <source>
        <strain evidence="1">IBT 16125</strain>
    </source>
</reference>
<sequence length="151" mass="17754">MAVQVVSFFDQFPDFDCNPDSPISNEFKRLGKARNWRPGSKTWTKNWNRCMGNEYNRLIGSRISNLETWQVMCRKVGLGDEFTSIRQCKKALSCIYVNIIDLLECWETHEMPTRFCNVSQLAKYSKKSAKLIPREWAKQDKVLRVLLKRLL</sequence>
<dbReference type="PANTHER" id="PTHR38846:SF1">
    <property type="entry name" value="C3H1-TYPE DOMAIN-CONTAINING PROTEIN"/>
    <property type="match status" value="1"/>
</dbReference>
<reference evidence="1" key="2">
    <citation type="journal article" date="2023" name="IMA Fungus">
        <title>Comparative genomic study of the Penicillium genus elucidates a diverse pangenome and 15 lateral gene transfer events.</title>
        <authorList>
            <person name="Petersen C."/>
            <person name="Sorensen T."/>
            <person name="Nielsen M.R."/>
            <person name="Sondergaard T.E."/>
            <person name="Sorensen J.L."/>
            <person name="Fitzpatrick D.A."/>
            <person name="Frisvad J.C."/>
            <person name="Nielsen K.L."/>
        </authorList>
    </citation>
    <scope>NUCLEOTIDE SEQUENCE</scope>
    <source>
        <strain evidence="1">IBT 16125</strain>
    </source>
</reference>
<organism evidence="1 2">
    <name type="scientific">Penicillium daleae</name>
    <dbReference type="NCBI Taxonomy" id="63821"/>
    <lineage>
        <taxon>Eukaryota</taxon>
        <taxon>Fungi</taxon>
        <taxon>Dikarya</taxon>
        <taxon>Ascomycota</taxon>
        <taxon>Pezizomycotina</taxon>
        <taxon>Eurotiomycetes</taxon>
        <taxon>Eurotiomycetidae</taxon>
        <taxon>Eurotiales</taxon>
        <taxon>Aspergillaceae</taxon>
        <taxon>Penicillium</taxon>
    </lineage>
</organism>
<dbReference type="AlphaFoldDB" id="A0AAD6G324"/>
<dbReference type="GeneID" id="81598567"/>
<dbReference type="EMBL" id="JAPVEA010000005">
    <property type="protein sequence ID" value="KAJ5453986.1"/>
    <property type="molecule type" value="Genomic_DNA"/>
</dbReference>
<keyword evidence="2" id="KW-1185">Reference proteome</keyword>
<dbReference type="PANTHER" id="PTHR38846">
    <property type="entry name" value="C3H1-TYPE DOMAIN-CONTAINING PROTEIN"/>
    <property type="match status" value="1"/>
</dbReference>